<feature type="compositionally biased region" description="Basic residues" evidence="8">
    <location>
        <begin position="1"/>
        <end position="19"/>
    </location>
</feature>
<evidence type="ECO:0000313" key="12">
    <source>
        <dbReference type="Proteomes" id="UP000245539"/>
    </source>
</evidence>
<evidence type="ECO:0000256" key="1">
    <source>
        <dbReference type="ARBA" id="ARBA00022475"/>
    </source>
</evidence>
<dbReference type="AlphaFoldDB" id="A0A317CCC6"/>
<accession>A0A317CCC6</accession>
<comment type="function">
    <text evidence="7">Essential cell division protein. May link together the upstream cell division proteins, which are predominantly cytoplasmic, with the downstream cell division proteins, which are predominantly periplasmic. May control correct divisome assembly.</text>
</comment>
<keyword evidence="7" id="KW-0472">Membrane</keyword>
<dbReference type="InterPro" id="IPR005548">
    <property type="entry name" value="Cell_div_FtsQ/DivIB_C"/>
</dbReference>
<dbReference type="Gene3D" id="3.10.20.310">
    <property type="entry name" value="membrane protein fhac"/>
    <property type="match status" value="1"/>
</dbReference>
<dbReference type="GO" id="GO:0032153">
    <property type="term" value="C:cell division site"/>
    <property type="evidence" value="ECO:0007669"/>
    <property type="project" value="UniProtKB-UniRule"/>
</dbReference>
<dbReference type="Proteomes" id="UP000245539">
    <property type="component" value="Unassembled WGS sequence"/>
</dbReference>
<comment type="similarity">
    <text evidence="7">Belongs to the FtsQ/DivIB family. FtsQ subfamily.</text>
</comment>
<evidence type="ECO:0000259" key="9">
    <source>
        <dbReference type="Pfam" id="PF03799"/>
    </source>
</evidence>
<reference evidence="11 12" key="1">
    <citation type="submission" date="2018-05" db="EMBL/GenBank/DDBJ databases">
        <title>Leucothrix arctica sp. nov., isolated from Arctic seawater.</title>
        <authorList>
            <person name="Choi A."/>
            <person name="Baek K."/>
        </authorList>
    </citation>
    <scope>NUCLEOTIDE SEQUENCE [LARGE SCALE GENOMIC DNA]</scope>
    <source>
        <strain evidence="11 12">JCM 18388</strain>
    </source>
</reference>
<evidence type="ECO:0000256" key="2">
    <source>
        <dbReference type="ARBA" id="ARBA00022519"/>
    </source>
</evidence>
<dbReference type="GO" id="GO:0005886">
    <property type="term" value="C:plasma membrane"/>
    <property type="evidence" value="ECO:0007669"/>
    <property type="project" value="UniProtKB-SubCell"/>
</dbReference>
<evidence type="ECO:0000256" key="4">
    <source>
        <dbReference type="ARBA" id="ARBA00022692"/>
    </source>
</evidence>
<evidence type="ECO:0000256" key="3">
    <source>
        <dbReference type="ARBA" id="ARBA00022618"/>
    </source>
</evidence>
<dbReference type="RefSeq" id="WP_109838243.1">
    <property type="nucleotide sequence ID" value="NZ_QGKM01000041.1"/>
</dbReference>
<proteinExistence type="inferred from homology"/>
<dbReference type="OrthoDB" id="9790370at2"/>
<evidence type="ECO:0000256" key="7">
    <source>
        <dbReference type="HAMAP-Rule" id="MF_00911"/>
    </source>
</evidence>
<dbReference type="GO" id="GO:0090529">
    <property type="term" value="P:cell septum assembly"/>
    <property type="evidence" value="ECO:0007669"/>
    <property type="project" value="InterPro"/>
</dbReference>
<keyword evidence="12" id="KW-1185">Reference proteome</keyword>
<dbReference type="GO" id="GO:0043093">
    <property type="term" value="P:FtsZ-dependent cytokinesis"/>
    <property type="evidence" value="ECO:0007669"/>
    <property type="project" value="UniProtKB-UniRule"/>
</dbReference>
<keyword evidence="5 7" id="KW-1133">Transmembrane helix</keyword>
<feature type="domain" description="POTRA" evidence="10">
    <location>
        <begin position="65"/>
        <end position="132"/>
    </location>
</feature>
<keyword evidence="1 7" id="KW-1003">Cell membrane</keyword>
<feature type="transmembrane region" description="Helical" evidence="7">
    <location>
        <begin position="38"/>
        <end position="58"/>
    </location>
</feature>
<dbReference type="HAMAP" id="MF_00911">
    <property type="entry name" value="FtsQ_subfam"/>
    <property type="match status" value="1"/>
</dbReference>
<gene>
    <name evidence="7" type="primary">ftsQ</name>
    <name evidence="11" type="ORF">DKW60_13785</name>
</gene>
<organism evidence="11 12">
    <name type="scientific">Leucothrix pacifica</name>
    <dbReference type="NCBI Taxonomy" id="1247513"/>
    <lineage>
        <taxon>Bacteria</taxon>
        <taxon>Pseudomonadati</taxon>
        <taxon>Pseudomonadota</taxon>
        <taxon>Gammaproteobacteria</taxon>
        <taxon>Thiotrichales</taxon>
        <taxon>Thiotrichaceae</taxon>
        <taxon>Leucothrix</taxon>
    </lineage>
</organism>
<dbReference type="PANTHER" id="PTHR35851">
    <property type="entry name" value="CELL DIVISION PROTEIN FTSQ"/>
    <property type="match status" value="1"/>
</dbReference>
<keyword evidence="2 7" id="KW-0997">Cell inner membrane</keyword>
<evidence type="ECO:0000256" key="5">
    <source>
        <dbReference type="ARBA" id="ARBA00022989"/>
    </source>
</evidence>
<keyword evidence="6 7" id="KW-0131">Cell cycle</keyword>
<comment type="caution">
    <text evidence="11">The sequence shown here is derived from an EMBL/GenBank/DDBJ whole genome shotgun (WGS) entry which is preliminary data.</text>
</comment>
<comment type="subcellular location">
    <subcellularLocation>
        <location evidence="7">Cell inner membrane</location>
        <topology evidence="7">Single-pass type II membrane protein</topology>
    </subcellularLocation>
    <text evidence="7">Localizes to the division septum.</text>
</comment>
<keyword evidence="3 7" id="KW-0132">Cell division</keyword>
<evidence type="ECO:0000256" key="8">
    <source>
        <dbReference type="SAM" id="MobiDB-lite"/>
    </source>
</evidence>
<sequence>MATQAPKKKRPQATRRKTVKQPIAQRWKPNISVNWGRVSAFLLMLAPLLLIAAGYIWINRPENLTIQSVEVTGDLKYLNQDELQPIIEPFVSTNLYLLEAKNLETELEFNTWVYSASMTKLWPDKLRITIHEERPIAFWGEDSMLNEFGEIIDAQLPEKMGQLPILFSPEDNGRNMVENYLKVQEWTRDFPAKIVEFREDSRGSWQLKLASGLIVNIGRDQQEKRLRRFVIGYKEELVDLINKVHTVDLRYTNGFAVKWKSDWQLKQEASKKKG</sequence>
<name>A0A317CCC6_9GAMM</name>
<evidence type="ECO:0000313" key="11">
    <source>
        <dbReference type="EMBL" id="PWQ95771.1"/>
    </source>
</evidence>
<feature type="domain" description="Cell division protein FtsQ/DivIB C-terminal" evidence="9">
    <location>
        <begin position="137"/>
        <end position="250"/>
    </location>
</feature>
<dbReference type="EMBL" id="QGKM01000041">
    <property type="protein sequence ID" value="PWQ95771.1"/>
    <property type="molecule type" value="Genomic_DNA"/>
</dbReference>
<dbReference type="InterPro" id="IPR013685">
    <property type="entry name" value="POTRA_FtsQ_type"/>
</dbReference>
<dbReference type="Pfam" id="PF08478">
    <property type="entry name" value="POTRA_1"/>
    <property type="match status" value="1"/>
</dbReference>
<dbReference type="InterPro" id="IPR045335">
    <property type="entry name" value="FtsQ_C_sf"/>
</dbReference>
<comment type="subunit">
    <text evidence="7">Part of a complex composed of FtsB, FtsL and FtsQ.</text>
</comment>
<feature type="region of interest" description="Disordered" evidence="8">
    <location>
        <begin position="1"/>
        <end position="20"/>
    </location>
</feature>
<dbReference type="Gene3D" id="3.40.50.11690">
    <property type="entry name" value="Cell division protein FtsQ/DivIB"/>
    <property type="match status" value="1"/>
</dbReference>
<dbReference type="InterPro" id="IPR026579">
    <property type="entry name" value="FtsQ"/>
</dbReference>
<keyword evidence="4 7" id="KW-0812">Transmembrane</keyword>
<dbReference type="PANTHER" id="PTHR35851:SF1">
    <property type="entry name" value="CELL DIVISION PROTEIN FTSQ"/>
    <property type="match status" value="1"/>
</dbReference>
<protein>
    <recommendedName>
        <fullName evidence="7">Cell division protein FtsQ</fullName>
    </recommendedName>
</protein>
<dbReference type="Pfam" id="PF03799">
    <property type="entry name" value="FtsQ_DivIB_C"/>
    <property type="match status" value="1"/>
</dbReference>
<evidence type="ECO:0000256" key="6">
    <source>
        <dbReference type="ARBA" id="ARBA00023306"/>
    </source>
</evidence>
<evidence type="ECO:0000259" key="10">
    <source>
        <dbReference type="Pfam" id="PF08478"/>
    </source>
</evidence>